<dbReference type="Proteomes" id="UP001281147">
    <property type="component" value="Unassembled WGS sequence"/>
</dbReference>
<protein>
    <submittedName>
        <fullName evidence="1">Uncharacterized protein</fullName>
    </submittedName>
</protein>
<organism evidence="1 2">
    <name type="scientific">Vermiconidia calcicola</name>
    <dbReference type="NCBI Taxonomy" id="1690605"/>
    <lineage>
        <taxon>Eukaryota</taxon>
        <taxon>Fungi</taxon>
        <taxon>Dikarya</taxon>
        <taxon>Ascomycota</taxon>
        <taxon>Pezizomycotina</taxon>
        <taxon>Dothideomycetes</taxon>
        <taxon>Dothideomycetidae</taxon>
        <taxon>Mycosphaerellales</taxon>
        <taxon>Extremaceae</taxon>
        <taxon>Vermiconidia</taxon>
    </lineage>
</organism>
<accession>A0ACC3ME90</accession>
<evidence type="ECO:0000313" key="2">
    <source>
        <dbReference type="Proteomes" id="UP001281147"/>
    </source>
</evidence>
<dbReference type="EMBL" id="JAUTXU010000300">
    <property type="protein sequence ID" value="KAK3686833.1"/>
    <property type="molecule type" value="Genomic_DNA"/>
</dbReference>
<name>A0ACC3ME90_9PEZI</name>
<evidence type="ECO:0000313" key="1">
    <source>
        <dbReference type="EMBL" id="KAK3686833.1"/>
    </source>
</evidence>
<comment type="caution">
    <text evidence="1">The sequence shown here is derived from an EMBL/GenBank/DDBJ whole genome shotgun (WGS) entry which is preliminary data.</text>
</comment>
<reference evidence="1" key="1">
    <citation type="submission" date="2023-07" db="EMBL/GenBank/DDBJ databases">
        <title>Black Yeasts Isolated from many extreme environments.</title>
        <authorList>
            <person name="Coleine C."/>
            <person name="Stajich J.E."/>
            <person name="Selbmann L."/>
        </authorList>
    </citation>
    <scope>NUCLEOTIDE SEQUENCE</scope>
    <source>
        <strain evidence="1">CCFEE 5714</strain>
    </source>
</reference>
<sequence length="129" mass="14833">MMKSWGREQVDQRWQATCQAETKGRVTYSDTAIPSKNVLGFHESLSKSQNSLLVQPPTGKIGLRDFLFRREVSDVPGPMKLKDLHRPEFRRDIGWTNLQAILNKRKLAIKAIKFIEQARILGQNTIVEE</sequence>
<gene>
    <name evidence="1" type="ORF">LTR37_019424</name>
</gene>
<proteinExistence type="predicted"/>
<keyword evidence="2" id="KW-1185">Reference proteome</keyword>